<protein>
    <submittedName>
        <fullName evidence="3">Response regulator</fullName>
    </submittedName>
</protein>
<dbReference type="SMART" id="SM00448">
    <property type="entry name" value="REC"/>
    <property type="match status" value="1"/>
</dbReference>
<proteinExistence type="predicted"/>
<name>A0A235HG58_AZOBR</name>
<dbReference type="AlphaFoldDB" id="A0A235HG58"/>
<dbReference type="PROSITE" id="PS50110">
    <property type="entry name" value="RESPONSE_REGULATORY"/>
    <property type="match status" value="1"/>
</dbReference>
<sequence length="178" mass="19113">MERQASDAKTSVLTGLRILVVEDRDLIAGKIVRALEAAGCLPLGPAATLEAGFALLAGAGDRPDAAVLDIDLRGELVYPLAEALQARGVPLLLVTGFAANAIPDPWRAVHRIDKPFRDTALLTGLRAALSGRPARPEPGTSTLPYNDTFSRAVATLLETRNLIEENRILRERSESKRN</sequence>
<evidence type="ECO:0000313" key="3">
    <source>
        <dbReference type="EMBL" id="OYD84527.1"/>
    </source>
</evidence>
<dbReference type="RefSeq" id="WP_094303208.1">
    <property type="nucleotide sequence ID" value="NZ_NOWT01000007.1"/>
</dbReference>
<evidence type="ECO:0000313" key="4">
    <source>
        <dbReference type="Proteomes" id="UP000215367"/>
    </source>
</evidence>
<evidence type="ECO:0000256" key="1">
    <source>
        <dbReference type="PROSITE-ProRule" id="PRU00169"/>
    </source>
</evidence>
<keyword evidence="1" id="KW-0597">Phosphoprotein</keyword>
<dbReference type="InterPro" id="IPR011006">
    <property type="entry name" value="CheY-like_superfamily"/>
</dbReference>
<dbReference type="SUPFAM" id="SSF52172">
    <property type="entry name" value="CheY-like"/>
    <property type="match status" value="1"/>
</dbReference>
<dbReference type="Proteomes" id="UP000215367">
    <property type="component" value="Unassembled WGS sequence"/>
</dbReference>
<organism evidence="3 4">
    <name type="scientific">Azospirillum brasilense</name>
    <dbReference type="NCBI Taxonomy" id="192"/>
    <lineage>
        <taxon>Bacteria</taxon>
        <taxon>Pseudomonadati</taxon>
        <taxon>Pseudomonadota</taxon>
        <taxon>Alphaproteobacteria</taxon>
        <taxon>Rhodospirillales</taxon>
        <taxon>Azospirillaceae</taxon>
        <taxon>Azospirillum</taxon>
    </lineage>
</organism>
<dbReference type="GO" id="GO:0000160">
    <property type="term" value="P:phosphorelay signal transduction system"/>
    <property type="evidence" value="ECO:0007669"/>
    <property type="project" value="InterPro"/>
</dbReference>
<dbReference type="Gene3D" id="3.40.50.2300">
    <property type="match status" value="1"/>
</dbReference>
<feature type="domain" description="Response regulatory" evidence="2">
    <location>
        <begin position="17"/>
        <end position="129"/>
    </location>
</feature>
<dbReference type="EMBL" id="NOWT01000007">
    <property type="protein sequence ID" value="OYD84527.1"/>
    <property type="molecule type" value="Genomic_DNA"/>
</dbReference>
<comment type="caution">
    <text evidence="3">The sequence shown here is derived from an EMBL/GenBank/DDBJ whole genome shotgun (WGS) entry which is preliminary data.</text>
</comment>
<accession>A0A235HG58</accession>
<evidence type="ECO:0000259" key="2">
    <source>
        <dbReference type="PROSITE" id="PS50110"/>
    </source>
</evidence>
<dbReference type="InterPro" id="IPR001789">
    <property type="entry name" value="Sig_transdc_resp-reg_receiver"/>
</dbReference>
<reference evidence="3 4" key="1">
    <citation type="submission" date="2017-07" db="EMBL/GenBank/DDBJ databases">
        <title>Whole genome sequence of Azospirillum brasilense 2A1, a potential biofertilizer strain.</title>
        <authorList>
            <person name="Fontana C.A."/>
            <person name="Toffoli L.M."/>
            <person name="Salazar S.M."/>
            <person name="Puglisi E."/>
            <person name="Pedraza R."/>
            <person name="Bassi D."/>
            <person name="Cocconcelli P.S."/>
        </authorList>
    </citation>
    <scope>NUCLEOTIDE SEQUENCE [LARGE SCALE GENOMIC DNA]</scope>
    <source>
        <strain evidence="3 4">2A1</strain>
    </source>
</reference>
<gene>
    <name evidence="3" type="ORF">CHT98_10790</name>
</gene>
<feature type="modified residue" description="4-aspartylphosphate" evidence="1">
    <location>
        <position position="69"/>
    </location>
</feature>